<protein>
    <submittedName>
        <fullName evidence="1">Uncharacterized protein</fullName>
    </submittedName>
</protein>
<comment type="caution">
    <text evidence="1">The sequence shown here is derived from an EMBL/GenBank/DDBJ whole genome shotgun (WGS) entry which is preliminary data.</text>
</comment>
<gene>
    <name evidence="1" type="ORF">AALO_G00176580</name>
</gene>
<sequence length="72" mass="7981">MMPGETQARTAGVAPDGTAGTCQNCAVLNETLHEYMTSFLALKQKIIETDKVLNEFKDKCDDILSHFLLFIC</sequence>
<dbReference type="AlphaFoldDB" id="A0AAV6GCB5"/>
<reference evidence="1" key="1">
    <citation type="submission" date="2020-10" db="EMBL/GenBank/DDBJ databases">
        <title>Chromosome-scale genome assembly of the Allis shad, Alosa alosa.</title>
        <authorList>
            <person name="Margot Z."/>
            <person name="Christophe K."/>
            <person name="Cabau C."/>
            <person name="Louis A."/>
            <person name="Berthelot C."/>
            <person name="Parey E."/>
            <person name="Roest Crollius H."/>
            <person name="Montfort J."/>
            <person name="Robinson-Rechavi M."/>
            <person name="Bucao C."/>
            <person name="Bouchez O."/>
            <person name="Gislard M."/>
            <person name="Lluch J."/>
            <person name="Milhes M."/>
            <person name="Lampietro C."/>
            <person name="Lopez Roques C."/>
            <person name="Donnadieu C."/>
            <person name="Braasch I."/>
            <person name="Desvignes T."/>
            <person name="Postlethwait J."/>
            <person name="Bobe J."/>
            <person name="Guiguen Y."/>
        </authorList>
    </citation>
    <scope>NUCLEOTIDE SEQUENCE</scope>
    <source>
        <strain evidence="1">M-15738</strain>
        <tissue evidence="1">Blood</tissue>
    </source>
</reference>
<evidence type="ECO:0000313" key="1">
    <source>
        <dbReference type="EMBL" id="KAG5271160.1"/>
    </source>
</evidence>
<organism evidence="1 2">
    <name type="scientific">Alosa alosa</name>
    <name type="common">allis shad</name>
    <dbReference type="NCBI Taxonomy" id="278164"/>
    <lineage>
        <taxon>Eukaryota</taxon>
        <taxon>Metazoa</taxon>
        <taxon>Chordata</taxon>
        <taxon>Craniata</taxon>
        <taxon>Vertebrata</taxon>
        <taxon>Euteleostomi</taxon>
        <taxon>Actinopterygii</taxon>
        <taxon>Neopterygii</taxon>
        <taxon>Teleostei</taxon>
        <taxon>Clupei</taxon>
        <taxon>Clupeiformes</taxon>
        <taxon>Clupeoidei</taxon>
        <taxon>Clupeidae</taxon>
        <taxon>Alosa</taxon>
    </lineage>
</organism>
<dbReference type="PANTHER" id="PTHR11852:SF4">
    <property type="entry name" value="LITTLE ELONGATION COMPLEX SUBUNIT 1"/>
    <property type="match status" value="1"/>
</dbReference>
<dbReference type="PANTHER" id="PTHR11852">
    <property type="entry name" value="PLATELET-ACTIVATING FACTOR ACETYLHYDROLASE"/>
    <property type="match status" value="1"/>
</dbReference>
<proteinExistence type="predicted"/>
<keyword evidence="2" id="KW-1185">Reference proteome</keyword>
<accession>A0AAV6GCB5</accession>
<evidence type="ECO:0000313" key="2">
    <source>
        <dbReference type="Proteomes" id="UP000823561"/>
    </source>
</evidence>
<name>A0AAV6GCB5_9TELE</name>
<dbReference type="Proteomes" id="UP000823561">
    <property type="component" value="Chromosome 13"/>
</dbReference>
<dbReference type="EMBL" id="JADWDJ010000013">
    <property type="protein sequence ID" value="KAG5271160.1"/>
    <property type="molecule type" value="Genomic_DNA"/>
</dbReference>